<dbReference type="PANTHER" id="PTHR20883">
    <property type="entry name" value="PHYTANOYL-COA DIOXYGENASE DOMAIN CONTAINING 1"/>
    <property type="match status" value="1"/>
</dbReference>
<dbReference type="OrthoDB" id="445007at2759"/>
<comment type="cofactor">
    <cofactor evidence="1">
        <name>Fe cation</name>
        <dbReference type="ChEBI" id="CHEBI:24875"/>
    </cofactor>
</comment>
<dbReference type="AlphaFoldDB" id="A0A0J0XX87"/>
<reference evidence="5 6" key="1">
    <citation type="submission" date="2015-03" db="EMBL/GenBank/DDBJ databases">
        <title>Genomics and transcriptomics of the oil-accumulating basidiomycete yeast T. oleaginosus allow insights into substrate utilization and the diverse evolutionary trajectories of mating systems in fungi.</title>
        <authorList>
            <consortium name="DOE Joint Genome Institute"/>
            <person name="Kourist R."/>
            <person name="Kracht O."/>
            <person name="Bracharz F."/>
            <person name="Lipzen A."/>
            <person name="Nolan M."/>
            <person name="Ohm R."/>
            <person name="Grigoriev I."/>
            <person name="Sun S."/>
            <person name="Heitman J."/>
            <person name="Bruck T."/>
            <person name="Nowrousian M."/>
        </authorList>
    </citation>
    <scope>NUCLEOTIDE SEQUENCE [LARGE SCALE GENOMIC DNA]</scope>
    <source>
        <strain evidence="5 6">IBC0246</strain>
    </source>
</reference>
<gene>
    <name evidence="5" type="ORF">CC85DRAFT_282317</name>
</gene>
<protein>
    <submittedName>
        <fullName evidence="5">Phytanoyl-CoA dioxygenase</fullName>
    </submittedName>
</protein>
<dbReference type="GeneID" id="28982544"/>
<name>A0A0J0XX87_9TREE</name>
<dbReference type="SUPFAM" id="SSF51197">
    <property type="entry name" value="Clavaminate synthase-like"/>
    <property type="match status" value="1"/>
</dbReference>
<dbReference type="GO" id="GO:0051213">
    <property type="term" value="F:dioxygenase activity"/>
    <property type="evidence" value="ECO:0007669"/>
    <property type="project" value="UniProtKB-KW"/>
</dbReference>
<sequence length="296" mass="32471">MALTSAQLAQWEEDGYLILPGFFSPSETTEMLERACTLLASFDPTTHPMTRFTTSADGDHVGDEYFLSSGDKIRFFLEPGAVTPATAEAPAKLNVPAERSVNKIGHALLIDPVFGKYTLSERVRDVAKSLGTHKSARVLQSMVICKQPRIGGQVPCHNDSTFLYTDPPSAVGCWIALEDCTPANGCLSFLPGSHKTARVSSRFVRAPGGGTTFEDVPSVQKNEEDWDNLPGWKEAPCTAGTMVLIHGSVMHRSPPNPSDKTRMIYTFHMIDGGEGFTYDEKNWLQPTPEMPFPKLF</sequence>
<evidence type="ECO:0000256" key="4">
    <source>
        <dbReference type="ARBA" id="ARBA00023004"/>
    </source>
</evidence>
<evidence type="ECO:0000256" key="1">
    <source>
        <dbReference type="ARBA" id="ARBA00001962"/>
    </source>
</evidence>
<keyword evidence="3" id="KW-0479">Metal-binding</keyword>
<evidence type="ECO:0000256" key="2">
    <source>
        <dbReference type="ARBA" id="ARBA00005830"/>
    </source>
</evidence>
<keyword evidence="6" id="KW-1185">Reference proteome</keyword>
<keyword evidence="5" id="KW-0223">Dioxygenase</keyword>
<dbReference type="Pfam" id="PF05721">
    <property type="entry name" value="PhyH"/>
    <property type="match status" value="1"/>
</dbReference>
<dbReference type="STRING" id="879819.A0A0J0XX87"/>
<organism evidence="5 6">
    <name type="scientific">Cutaneotrichosporon oleaginosum</name>
    <dbReference type="NCBI Taxonomy" id="879819"/>
    <lineage>
        <taxon>Eukaryota</taxon>
        <taxon>Fungi</taxon>
        <taxon>Dikarya</taxon>
        <taxon>Basidiomycota</taxon>
        <taxon>Agaricomycotina</taxon>
        <taxon>Tremellomycetes</taxon>
        <taxon>Trichosporonales</taxon>
        <taxon>Trichosporonaceae</taxon>
        <taxon>Cutaneotrichosporon</taxon>
    </lineage>
</organism>
<dbReference type="PANTHER" id="PTHR20883:SF15">
    <property type="entry name" value="PHYTANOYL-COA DIOXYGENASE DOMAIN-CONTAINING PROTEIN 1"/>
    <property type="match status" value="1"/>
</dbReference>
<evidence type="ECO:0000313" key="5">
    <source>
        <dbReference type="EMBL" id="KLT45697.1"/>
    </source>
</evidence>
<comment type="similarity">
    <text evidence="2">Belongs to the PhyH family.</text>
</comment>
<keyword evidence="5" id="KW-0560">Oxidoreductase</keyword>
<dbReference type="Gene3D" id="2.60.120.620">
    <property type="entry name" value="q2cbj1_9rhob like domain"/>
    <property type="match status" value="1"/>
</dbReference>
<dbReference type="EMBL" id="KQ087180">
    <property type="protein sequence ID" value="KLT45697.1"/>
    <property type="molecule type" value="Genomic_DNA"/>
</dbReference>
<evidence type="ECO:0000313" key="6">
    <source>
        <dbReference type="Proteomes" id="UP000053611"/>
    </source>
</evidence>
<dbReference type="InterPro" id="IPR008775">
    <property type="entry name" value="Phytyl_CoA_dOase-like"/>
</dbReference>
<dbReference type="Proteomes" id="UP000053611">
    <property type="component" value="Unassembled WGS sequence"/>
</dbReference>
<dbReference type="GO" id="GO:0046872">
    <property type="term" value="F:metal ion binding"/>
    <property type="evidence" value="ECO:0007669"/>
    <property type="project" value="UniProtKB-KW"/>
</dbReference>
<dbReference type="RefSeq" id="XP_018282188.1">
    <property type="nucleotide sequence ID" value="XM_018421941.1"/>
</dbReference>
<keyword evidence="4" id="KW-0408">Iron</keyword>
<accession>A0A0J0XX87</accession>
<evidence type="ECO:0000256" key="3">
    <source>
        <dbReference type="ARBA" id="ARBA00022723"/>
    </source>
</evidence>
<proteinExistence type="inferred from homology"/>